<accession>A0AC55DA18</accession>
<evidence type="ECO:0000313" key="2">
    <source>
        <dbReference type="RefSeq" id="XP_045148588.1"/>
    </source>
</evidence>
<sequence length="89" mass="10015">MEALQKPTQRLQGKGLASMSTHWLPEEKETPQILEPVTLEDVTIAFTKAEWEGLSSEQKDLYKEVMLEIYGILLSLGEDVPPSFLSLIP</sequence>
<name>A0AC55DA18_ECHTE</name>
<dbReference type="Proteomes" id="UP000694863">
    <property type="component" value="Unplaced"/>
</dbReference>
<gene>
    <name evidence="2" type="primary">LOC123521979</name>
</gene>
<protein>
    <submittedName>
        <fullName evidence="2">Zinc finger protein 343-like</fullName>
    </submittedName>
</protein>
<reference evidence="2" key="1">
    <citation type="submission" date="2025-08" db="UniProtKB">
        <authorList>
            <consortium name="RefSeq"/>
        </authorList>
    </citation>
    <scope>IDENTIFICATION</scope>
</reference>
<proteinExistence type="predicted"/>
<organism evidence="1 2">
    <name type="scientific">Echinops telfairi</name>
    <name type="common">Lesser hedgehog tenrec</name>
    <dbReference type="NCBI Taxonomy" id="9371"/>
    <lineage>
        <taxon>Eukaryota</taxon>
        <taxon>Metazoa</taxon>
        <taxon>Chordata</taxon>
        <taxon>Craniata</taxon>
        <taxon>Vertebrata</taxon>
        <taxon>Euteleostomi</taxon>
        <taxon>Mammalia</taxon>
        <taxon>Eutheria</taxon>
        <taxon>Afrotheria</taxon>
        <taxon>Tenrecidae</taxon>
        <taxon>Tenrecinae</taxon>
        <taxon>Echinops</taxon>
    </lineage>
</organism>
<keyword evidence="1" id="KW-1185">Reference proteome</keyword>
<evidence type="ECO:0000313" key="1">
    <source>
        <dbReference type="Proteomes" id="UP000694863"/>
    </source>
</evidence>
<dbReference type="RefSeq" id="XP_045148588.1">
    <property type="nucleotide sequence ID" value="XM_045292653.1"/>
</dbReference>